<feature type="compositionally biased region" description="Low complexity" evidence="1">
    <location>
        <begin position="47"/>
        <end position="61"/>
    </location>
</feature>
<proteinExistence type="predicted"/>
<dbReference type="EMBL" id="PXXK01000335">
    <property type="protein sequence ID" value="RFN45848.1"/>
    <property type="molecule type" value="Genomic_DNA"/>
</dbReference>
<dbReference type="OrthoDB" id="3545073at2759"/>
<feature type="domain" description="C2H2-type" evidence="2">
    <location>
        <begin position="247"/>
        <end position="270"/>
    </location>
</feature>
<dbReference type="PROSITE" id="PS00028">
    <property type="entry name" value="ZINC_FINGER_C2H2_1"/>
    <property type="match status" value="1"/>
</dbReference>
<feature type="region of interest" description="Disordered" evidence="1">
    <location>
        <begin position="336"/>
        <end position="356"/>
    </location>
</feature>
<feature type="region of interest" description="Disordered" evidence="1">
    <location>
        <begin position="1"/>
        <end position="129"/>
    </location>
</feature>
<dbReference type="InterPro" id="IPR013087">
    <property type="entry name" value="Znf_C2H2_type"/>
</dbReference>
<reference evidence="3 4" key="1">
    <citation type="journal article" date="2018" name="PLoS Pathog.">
        <title>Evolution of structural diversity of trichothecenes, a family of toxins produced by plant pathogenic and entomopathogenic fungi.</title>
        <authorList>
            <person name="Proctor R.H."/>
            <person name="McCormick S.P."/>
            <person name="Kim H.S."/>
            <person name="Cardoza R.E."/>
            <person name="Stanley A.M."/>
            <person name="Lindo L."/>
            <person name="Kelly A."/>
            <person name="Brown D.W."/>
            <person name="Lee T."/>
            <person name="Vaughan M.M."/>
            <person name="Alexander N.J."/>
            <person name="Busman M."/>
            <person name="Gutierrez S."/>
        </authorList>
    </citation>
    <scope>NUCLEOTIDE SEQUENCE [LARGE SCALE GENOMIC DNA]</scope>
    <source>
        <strain evidence="3 4">NRRL 13405</strain>
    </source>
</reference>
<dbReference type="AlphaFoldDB" id="A0A395MD73"/>
<name>A0A395MD73_9HYPO</name>
<dbReference type="Proteomes" id="UP000265631">
    <property type="component" value="Unassembled WGS sequence"/>
</dbReference>
<sequence>MLDDPNSPLLSSEDLARLPRPSISSWMAVNKPKPNDPEPARIVSDIAEPTAAQSSAAGALATNSRIQAAQLEWERKNQGQSQSRPSTGPPGVSSLRPPQHHRKRESPSSDSSAAKRQNNESYSTAREGALRFTEEEVARRMAELNDSSVNSMNSTMHFATGNELLKKYTSKATPVPVPVPATKAQITPAKSPDAMAVGDSIVAITIAEGDRPYSMYPLPSGEMVSARGAAIPPNYKLHDDPALPFICPVRDCRRLFKNLKGLGGHFGAGHCSSTFNDNGDGTLSKIGNYQKSGPGNTPGIIISRNPLPPDAPPPVDPGLSVFATFQQQRISRAQEQLAKKPTRSHETPVYPPAPLSLPAVRDYDPRSYIHQYLDPSQEAFHREDIDFMAGLTRERHLPEGWKHAHAGKTLDINHYACVVAYITGRVVTGSEQCTANTTRPSARLSQPCIALPNGMSLSAKQAFSSLESCVGCRYWCHLQRRSNACDWCPFPMPRVRATGSGSGRSSSSDEEPTTMEIDDGVEAPIVGTVTETVHGNKRPKRHSSTHTPNTKDQLAVITQISAQTPTIINGQSQMGNAELEMEDWEVAPGRMKDDSSNNIAFSNSYLTSNHPVTVSEDVSFNVIVLKPGHSSPWNVEDNKLRTCSVAAGKVRVTMGENTFHLGPNGMFVIRPGQACKVENRLYLDSVVHCTTIGDFSLQ</sequence>
<dbReference type="InterPro" id="IPR014710">
    <property type="entry name" value="RmlC-like_jellyroll"/>
</dbReference>
<accession>A0A395MD73</accession>
<feature type="compositionally biased region" description="Polar residues" evidence="1">
    <location>
        <begin position="108"/>
        <end position="124"/>
    </location>
</feature>
<organism evidence="3 4">
    <name type="scientific">Fusarium flagelliforme</name>
    <dbReference type="NCBI Taxonomy" id="2675880"/>
    <lineage>
        <taxon>Eukaryota</taxon>
        <taxon>Fungi</taxon>
        <taxon>Dikarya</taxon>
        <taxon>Ascomycota</taxon>
        <taxon>Pezizomycotina</taxon>
        <taxon>Sordariomycetes</taxon>
        <taxon>Hypocreomycetidae</taxon>
        <taxon>Hypocreales</taxon>
        <taxon>Nectriaceae</taxon>
        <taxon>Fusarium</taxon>
        <taxon>Fusarium incarnatum-equiseti species complex</taxon>
    </lineage>
</organism>
<evidence type="ECO:0000259" key="2">
    <source>
        <dbReference type="PROSITE" id="PS00028"/>
    </source>
</evidence>
<gene>
    <name evidence="3" type="ORF">FIE12Z_9928</name>
</gene>
<evidence type="ECO:0000256" key="1">
    <source>
        <dbReference type="SAM" id="MobiDB-lite"/>
    </source>
</evidence>
<dbReference type="InterPro" id="IPR011051">
    <property type="entry name" value="RmlC_Cupin_sf"/>
</dbReference>
<evidence type="ECO:0000313" key="4">
    <source>
        <dbReference type="Proteomes" id="UP000265631"/>
    </source>
</evidence>
<dbReference type="Gene3D" id="2.60.120.10">
    <property type="entry name" value="Jelly Rolls"/>
    <property type="match status" value="1"/>
</dbReference>
<protein>
    <recommendedName>
        <fullName evidence="2">C2H2-type domain-containing protein</fullName>
    </recommendedName>
</protein>
<dbReference type="STRING" id="2594813.A0A395MD73"/>
<keyword evidence="4" id="KW-1185">Reference proteome</keyword>
<dbReference type="SUPFAM" id="SSF51182">
    <property type="entry name" value="RmlC-like cupins"/>
    <property type="match status" value="1"/>
</dbReference>
<evidence type="ECO:0000313" key="3">
    <source>
        <dbReference type="EMBL" id="RFN45848.1"/>
    </source>
</evidence>
<comment type="caution">
    <text evidence="3">The sequence shown here is derived from an EMBL/GenBank/DDBJ whole genome shotgun (WGS) entry which is preliminary data.</text>
</comment>